<evidence type="ECO:0000259" key="2">
    <source>
        <dbReference type="Pfam" id="PF04457"/>
    </source>
</evidence>
<organism evidence="3 4">
    <name type="scientific">Imshaugia aleurites</name>
    <dbReference type="NCBI Taxonomy" id="172621"/>
    <lineage>
        <taxon>Eukaryota</taxon>
        <taxon>Fungi</taxon>
        <taxon>Dikarya</taxon>
        <taxon>Ascomycota</taxon>
        <taxon>Pezizomycotina</taxon>
        <taxon>Lecanoromycetes</taxon>
        <taxon>OSLEUM clade</taxon>
        <taxon>Lecanoromycetidae</taxon>
        <taxon>Lecanorales</taxon>
        <taxon>Lecanorineae</taxon>
        <taxon>Parmeliaceae</taxon>
        <taxon>Imshaugia</taxon>
    </lineage>
</organism>
<reference evidence="3" key="1">
    <citation type="submission" date="2021-03" db="EMBL/GenBank/DDBJ databases">
        <authorList>
            <person name="Tagirdzhanova G."/>
        </authorList>
    </citation>
    <scope>NUCLEOTIDE SEQUENCE</scope>
</reference>
<dbReference type="PANTHER" id="PTHR46729">
    <property type="entry name" value="LEUKOCYTE RECEPTOR CLUSTER MEMBER 9"/>
    <property type="match status" value="1"/>
</dbReference>
<feature type="compositionally biased region" description="Low complexity" evidence="1">
    <location>
        <begin position="44"/>
        <end position="63"/>
    </location>
</feature>
<dbReference type="EMBL" id="CAJPDT010000005">
    <property type="protein sequence ID" value="CAF9908923.1"/>
    <property type="molecule type" value="Genomic_DNA"/>
</dbReference>
<keyword evidence="4" id="KW-1185">Reference proteome</keyword>
<dbReference type="InterPro" id="IPR040459">
    <property type="entry name" value="MJ1316"/>
</dbReference>
<evidence type="ECO:0000256" key="1">
    <source>
        <dbReference type="SAM" id="MobiDB-lite"/>
    </source>
</evidence>
<feature type="region of interest" description="Disordered" evidence="1">
    <location>
        <begin position="183"/>
        <end position="212"/>
    </location>
</feature>
<feature type="domain" description="MJ1316 RNA cyclic group end recognition" evidence="2">
    <location>
        <begin position="83"/>
        <end position="159"/>
    </location>
</feature>
<proteinExistence type="predicted"/>
<sequence>MASTKNSHGFEDPDPSLASMNPPSSLEAGEDVIPLQPSAAEPVSANDSDSSSPSPSRKPTTSRSRAKKARKAAHHNQNSKPSLRPARDILSRIRHDPSLNESDFVVGYIDRHAPEMMEMDVSAWKGGVADVTDEEWIPQHRIMYFRKKGDGEGERVWDRAARLDRLFGSGVVPVSALEAVCEGEKPKGDEADVVTDEADDGDNVHVTSEMLS</sequence>
<dbReference type="OrthoDB" id="10263155at2759"/>
<dbReference type="Proteomes" id="UP000664534">
    <property type="component" value="Unassembled WGS sequence"/>
</dbReference>
<dbReference type="AlphaFoldDB" id="A0A8H3ER42"/>
<protein>
    <recommendedName>
        <fullName evidence="2">MJ1316 RNA cyclic group end recognition domain-containing protein</fullName>
    </recommendedName>
</protein>
<name>A0A8H3ER42_9LECA</name>
<dbReference type="PANTHER" id="PTHR46729:SF1">
    <property type="entry name" value="LEUKOCYTE RECEPTOR CLUSTER MEMBER 9"/>
    <property type="match status" value="1"/>
</dbReference>
<feature type="region of interest" description="Disordered" evidence="1">
    <location>
        <begin position="1"/>
        <end position="86"/>
    </location>
</feature>
<feature type="compositionally biased region" description="Acidic residues" evidence="1">
    <location>
        <begin position="191"/>
        <end position="201"/>
    </location>
</feature>
<evidence type="ECO:0000313" key="4">
    <source>
        <dbReference type="Proteomes" id="UP000664534"/>
    </source>
</evidence>
<gene>
    <name evidence="3" type="ORF">IMSHALPRED_007538</name>
</gene>
<feature type="compositionally biased region" description="Basic residues" evidence="1">
    <location>
        <begin position="64"/>
        <end position="74"/>
    </location>
</feature>
<comment type="caution">
    <text evidence="3">The sequence shown here is derived from an EMBL/GenBank/DDBJ whole genome shotgun (WGS) entry which is preliminary data.</text>
</comment>
<dbReference type="Pfam" id="PF04457">
    <property type="entry name" value="MJ1316"/>
    <property type="match status" value="1"/>
</dbReference>
<dbReference type="InterPro" id="IPR042653">
    <property type="entry name" value="Leng9"/>
</dbReference>
<accession>A0A8H3ER42</accession>
<evidence type="ECO:0000313" key="3">
    <source>
        <dbReference type="EMBL" id="CAF9908923.1"/>
    </source>
</evidence>